<comment type="caution">
    <text evidence="1">The sequence shown here is derived from an EMBL/GenBank/DDBJ whole genome shotgun (WGS) entry which is preliminary data.</text>
</comment>
<dbReference type="Proteomes" id="UP001054945">
    <property type="component" value="Unassembled WGS sequence"/>
</dbReference>
<organism evidence="1 2">
    <name type="scientific">Caerostris extrusa</name>
    <name type="common">Bark spider</name>
    <name type="synonym">Caerostris bankana</name>
    <dbReference type="NCBI Taxonomy" id="172846"/>
    <lineage>
        <taxon>Eukaryota</taxon>
        <taxon>Metazoa</taxon>
        <taxon>Ecdysozoa</taxon>
        <taxon>Arthropoda</taxon>
        <taxon>Chelicerata</taxon>
        <taxon>Arachnida</taxon>
        <taxon>Araneae</taxon>
        <taxon>Araneomorphae</taxon>
        <taxon>Entelegynae</taxon>
        <taxon>Araneoidea</taxon>
        <taxon>Araneidae</taxon>
        <taxon>Caerostris</taxon>
    </lineage>
</organism>
<sequence length="71" mass="7899">MFLDLPESPDPDKTFKCFNNMGFKAPKPLTKSLKSDIDKWVFAIAFDLQQVLATFNCPPTLVNSSINGTCT</sequence>
<dbReference type="AlphaFoldDB" id="A0AAV4PYA9"/>
<dbReference type="EMBL" id="BPLR01005295">
    <property type="protein sequence ID" value="GIY01296.1"/>
    <property type="molecule type" value="Genomic_DNA"/>
</dbReference>
<reference evidence="1 2" key="1">
    <citation type="submission" date="2021-06" db="EMBL/GenBank/DDBJ databases">
        <title>Caerostris extrusa draft genome.</title>
        <authorList>
            <person name="Kono N."/>
            <person name="Arakawa K."/>
        </authorList>
    </citation>
    <scope>NUCLEOTIDE SEQUENCE [LARGE SCALE GENOMIC DNA]</scope>
</reference>
<protein>
    <submittedName>
        <fullName evidence="1">Uncharacterized protein</fullName>
    </submittedName>
</protein>
<proteinExistence type="predicted"/>
<evidence type="ECO:0000313" key="2">
    <source>
        <dbReference type="Proteomes" id="UP001054945"/>
    </source>
</evidence>
<keyword evidence="2" id="KW-1185">Reference proteome</keyword>
<gene>
    <name evidence="1" type="ORF">CEXT_812421</name>
</gene>
<name>A0AAV4PYA9_CAEEX</name>
<evidence type="ECO:0000313" key="1">
    <source>
        <dbReference type="EMBL" id="GIY01296.1"/>
    </source>
</evidence>
<accession>A0AAV4PYA9</accession>